<proteinExistence type="predicted"/>
<sequence length="353" mass="39566">MVSEYKQQHSVNNNNNNHVPMKLSYPQFEPLNMKLQLNYLNVETLNCRRSTSDLSARSDEDESDEDEGNYVNVHDGNRTHGPHFGLTSVSNAEPGESFSEKESEWRGESSGSWKDASPRLEGSVSCTLWVSDVEVLRRPLLGAVLGVGARPLLGGHVVQHDGRQAVTPRVMRPGETAGNDHEYHRYYKYCQDHEYHRYYKYCQDHEYHRYYKYCQDHEYHRYYEDRGKAPYLRELADGGEAVGQRLVPREAVALHAVGGLGGAVARRQAGRRRVLQTSRVEHGLRLRARRAGLRATGGSRGALGRARTTRGANGYLVVSRTGSRVLGRRLVPSGGAGGLRVVQRPRVVGEGLG</sequence>
<feature type="compositionally biased region" description="Basic and acidic residues" evidence="1">
    <location>
        <begin position="98"/>
        <end position="107"/>
    </location>
</feature>
<evidence type="ECO:0000256" key="1">
    <source>
        <dbReference type="SAM" id="MobiDB-lite"/>
    </source>
</evidence>
<evidence type="ECO:0000313" key="3">
    <source>
        <dbReference type="Proteomes" id="UP000314294"/>
    </source>
</evidence>
<accession>A0A4Z2FZE5</accession>
<dbReference type="Proteomes" id="UP000314294">
    <property type="component" value="Unassembled WGS sequence"/>
</dbReference>
<protein>
    <submittedName>
        <fullName evidence="2">Uncharacterized protein</fullName>
    </submittedName>
</protein>
<feature type="compositionally biased region" description="Acidic residues" evidence="1">
    <location>
        <begin position="59"/>
        <end position="68"/>
    </location>
</feature>
<name>A0A4Z2FZE5_9TELE</name>
<gene>
    <name evidence="2" type="ORF">EYF80_043873</name>
</gene>
<feature type="region of interest" description="Disordered" evidence="1">
    <location>
        <begin position="50"/>
        <end position="119"/>
    </location>
</feature>
<comment type="caution">
    <text evidence="2">The sequence shown here is derived from an EMBL/GenBank/DDBJ whole genome shotgun (WGS) entry which is preliminary data.</text>
</comment>
<organism evidence="2 3">
    <name type="scientific">Liparis tanakae</name>
    <name type="common">Tanaka's snailfish</name>
    <dbReference type="NCBI Taxonomy" id="230148"/>
    <lineage>
        <taxon>Eukaryota</taxon>
        <taxon>Metazoa</taxon>
        <taxon>Chordata</taxon>
        <taxon>Craniata</taxon>
        <taxon>Vertebrata</taxon>
        <taxon>Euteleostomi</taxon>
        <taxon>Actinopterygii</taxon>
        <taxon>Neopterygii</taxon>
        <taxon>Teleostei</taxon>
        <taxon>Neoteleostei</taxon>
        <taxon>Acanthomorphata</taxon>
        <taxon>Eupercaria</taxon>
        <taxon>Perciformes</taxon>
        <taxon>Cottioidei</taxon>
        <taxon>Cottales</taxon>
        <taxon>Liparidae</taxon>
        <taxon>Liparis</taxon>
    </lineage>
</organism>
<reference evidence="2 3" key="1">
    <citation type="submission" date="2019-03" db="EMBL/GenBank/DDBJ databases">
        <title>First draft genome of Liparis tanakae, snailfish: a comprehensive survey of snailfish specific genes.</title>
        <authorList>
            <person name="Kim W."/>
            <person name="Song I."/>
            <person name="Jeong J.-H."/>
            <person name="Kim D."/>
            <person name="Kim S."/>
            <person name="Ryu S."/>
            <person name="Song J.Y."/>
            <person name="Lee S.K."/>
        </authorList>
    </citation>
    <scope>NUCLEOTIDE SEQUENCE [LARGE SCALE GENOMIC DNA]</scope>
    <source>
        <tissue evidence="2">Muscle</tissue>
    </source>
</reference>
<dbReference type="AlphaFoldDB" id="A0A4Z2FZE5"/>
<dbReference type="EMBL" id="SRLO01000816">
    <property type="protein sequence ID" value="TNN45924.1"/>
    <property type="molecule type" value="Genomic_DNA"/>
</dbReference>
<evidence type="ECO:0000313" key="2">
    <source>
        <dbReference type="EMBL" id="TNN45924.1"/>
    </source>
</evidence>
<keyword evidence="3" id="KW-1185">Reference proteome</keyword>